<dbReference type="InterPro" id="IPR023696">
    <property type="entry name" value="Ureohydrolase_dom_sf"/>
</dbReference>
<dbReference type="GO" id="GO:0010468">
    <property type="term" value="P:regulation of gene expression"/>
    <property type="evidence" value="ECO:0007669"/>
    <property type="project" value="UniProtKB-ARBA"/>
</dbReference>
<feature type="region of interest" description="Disordered" evidence="1">
    <location>
        <begin position="44"/>
        <end position="129"/>
    </location>
</feature>
<feature type="compositionally biased region" description="Polar residues" evidence="1">
    <location>
        <begin position="1158"/>
        <end position="1171"/>
    </location>
</feature>
<feature type="compositionally biased region" description="Basic and acidic residues" evidence="1">
    <location>
        <begin position="729"/>
        <end position="753"/>
    </location>
</feature>
<dbReference type="PANTHER" id="PTHR47558:SF1">
    <property type="entry name" value="HISTONE DEACETYLASE HOS3"/>
    <property type="match status" value="1"/>
</dbReference>
<dbReference type="GO" id="GO:0005634">
    <property type="term" value="C:nucleus"/>
    <property type="evidence" value="ECO:0007669"/>
    <property type="project" value="TreeGrafter"/>
</dbReference>
<feature type="region of interest" description="Disordered" evidence="1">
    <location>
        <begin position="1061"/>
        <end position="1196"/>
    </location>
</feature>
<feature type="compositionally biased region" description="Pro residues" evidence="1">
    <location>
        <begin position="1001"/>
        <end position="1024"/>
    </location>
</feature>
<feature type="compositionally biased region" description="Polar residues" evidence="1">
    <location>
        <begin position="1038"/>
        <end position="1048"/>
    </location>
</feature>
<dbReference type="InterPro" id="IPR037138">
    <property type="entry name" value="His_deacetylse_dom_sf"/>
</dbReference>
<feature type="compositionally biased region" description="Polar residues" evidence="1">
    <location>
        <begin position="71"/>
        <end position="96"/>
    </location>
</feature>
<evidence type="ECO:0000256" key="1">
    <source>
        <dbReference type="SAM" id="MobiDB-lite"/>
    </source>
</evidence>
<feature type="region of interest" description="Disordered" evidence="1">
    <location>
        <begin position="811"/>
        <end position="1048"/>
    </location>
</feature>
<dbReference type="FunFam" id="3.40.800.20:FF:000011">
    <property type="entry name" value="Histone deacetylase HOS3"/>
    <property type="match status" value="1"/>
</dbReference>
<dbReference type="SUPFAM" id="SSF52768">
    <property type="entry name" value="Arginase/deacetylase"/>
    <property type="match status" value="1"/>
</dbReference>
<dbReference type="GO" id="GO:0004407">
    <property type="term" value="F:histone deacetylase activity"/>
    <property type="evidence" value="ECO:0007669"/>
    <property type="project" value="TreeGrafter"/>
</dbReference>
<dbReference type="EMBL" id="JACCJB010000008">
    <property type="protein sequence ID" value="KAF6224936.1"/>
    <property type="molecule type" value="Genomic_DNA"/>
</dbReference>
<accession>A0A8H6CKL5</accession>
<evidence type="ECO:0000259" key="2">
    <source>
        <dbReference type="Pfam" id="PF00850"/>
    </source>
</evidence>
<keyword evidence="4" id="KW-1185">Reference proteome</keyword>
<dbReference type="PRINTS" id="PR01270">
    <property type="entry name" value="HDASUPER"/>
</dbReference>
<feature type="region of interest" description="Disordered" evidence="1">
    <location>
        <begin position="726"/>
        <end position="797"/>
    </location>
</feature>
<dbReference type="Pfam" id="PF00850">
    <property type="entry name" value="Hist_deacetyl"/>
    <property type="match status" value="1"/>
</dbReference>
<dbReference type="CDD" id="cd09998">
    <property type="entry name" value="HDAC_Hos3"/>
    <property type="match status" value="1"/>
</dbReference>
<dbReference type="Proteomes" id="UP000593566">
    <property type="component" value="Unassembled WGS sequence"/>
</dbReference>
<dbReference type="PANTHER" id="PTHR47558">
    <property type="entry name" value="HISTONE DEACETYLASE HOS3"/>
    <property type="match status" value="1"/>
</dbReference>
<dbReference type="Gene3D" id="3.40.800.20">
    <property type="entry name" value="Histone deacetylase domain"/>
    <property type="match status" value="1"/>
</dbReference>
<feature type="region of interest" description="Disordered" evidence="1">
    <location>
        <begin position="646"/>
        <end position="714"/>
    </location>
</feature>
<dbReference type="AlphaFoldDB" id="A0A8H6CKL5"/>
<dbReference type="GeneID" id="59338522"/>
<name>A0A8H6CKL5_9LECA</name>
<feature type="compositionally biased region" description="Low complexity" evidence="1">
    <location>
        <begin position="103"/>
        <end position="115"/>
    </location>
</feature>
<feature type="compositionally biased region" description="Polar residues" evidence="1">
    <location>
        <begin position="1110"/>
        <end position="1128"/>
    </location>
</feature>
<organism evidence="3 4">
    <name type="scientific">Letharia lupina</name>
    <dbReference type="NCBI Taxonomy" id="560253"/>
    <lineage>
        <taxon>Eukaryota</taxon>
        <taxon>Fungi</taxon>
        <taxon>Dikarya</taxon>
        <taxon>Ascomycota</taxon>
        <taxon>Pezizomycotina</taxon>
        <taxon>Lecanoromycetes</taxon>
        <taxon>OSLEUM clade</taxon>
        <taxon>Lecanoromycetidae</taxon>
        <taxon>Lecanorales</taxon>
        <taxon>Lecanorineae</taxon>
        <taxon>Parmeliaceae</taxon>
        <taxon>Letharia</taxon>
    </lineage>
</organism>
<feature type="compositionally biased region" description="Basic and acidic residues" evidence="1">
    <location>
        <begin position="787"/>
        <end position="797"/>
    </location>
</feature>
<dbReference type="InterPro" id="IPR000286">
    <property type="entry name" value="HDACs"/>
</dbReference>
<gene>
    <name evidence="3" type="ORF">HO133_010130</name>
</gene>
<dbReference type="InterPro" id="IPR053244">
    <property type="entry name" value="HDAC_HD_type_1"/>
</dbReference>
<dbReference type="RefSeq" id="XP_037153803.1">
    <property type="nucleotide sequence ID" value="XM_037300986.1"/>
</dbReference>
<sequence length="1196" mass="128772">MSQSTTNATLSDALNHLSISTAAATALPPSSPIASPMAAHEVHATTPGPIHSRKTPLRRVPSSGSLGGNERPTTPTLRKRTSLGSLQGTGGRTSPRSPAFRRTSSTLAASPSSTTMGARSNISPPAEKLSQLAPTAASIAHEYFKKELQMHDDGFGAVQEAQTVVILQDDCYGHRYSRPRTSRATLSTIVERPERIHASILGLATAYVRLGGRHAEGHAAPHPKRHPSYFPAGPFQIRKTSRRMSLRSPATTAIHGAKWMTELSAMCDAAESKLALGGKELTRSNTNAQTNGASQDEQSKLHEGDLYLCSGSLNALEGALGGVCEGVDAVFKEQGARRAFVCIRPPGHHCSGDMPSGFCWLNNVHVGIGHAALTHGLTHAAIIDFDLHHGDGSQSITWAHNARLSSLPKNTPISKKTAIGYFSLHDINSYPCEMGDEEKVRNASLCIENAHGQSIWNIHLQSWKTDAEFWKLYQDRYSVVLSKARDFLRLHSDRIRQAPTHPKPKAAIFLSAGFDASEWETQGMQRHQANVPTDFYARFTRDVVMMAEEEGLGVDGRVISVLEGGYSDRALMSGVLSHVSGLTAATNPVRQRNISNGLGHEMGWRLGKPDINDDPLQNLEDVPRQSIEALDTTWWSPPQLEEIETLINPPQSTAAPKKQRNDSRPTYTSATQSYTAKIVSPTQGRRSFSGNGAHNYRTASPVSRGPSPPPPAVDWATAAHELSKLLVPSDRETRSCKPEDLNAEATRARRDRQSSVGLPVGGPVNDLKRMQLRDRKVKPPQYTSDDEQPKPMSRADRRKTIADVSLLARNIEPPIAGHPSAAQPVQHVRRRSSVTSSAGSMHAEKGSDFSLGSATDSQPRREPLVVKKARAPAIPRPEVGKSKAIRKQPASSVAPKSVGQPAPTQPSHEMDKVPLSENEELKNRDVDQLVSGITQMRIKLNVPPKEEYEARQTMSKPAPRGRPKSTTAKTAKAASPTKAKSKAVKVAPAMIAEEPLTPRQLPQPAPCTGPTPRMPTPAPAPAPILPELGPAARESFHPPNTSFAAPPSSTVSAFASDMLESGPFSAYTPSKGMETSIAAPQPAPSTSSPNFAAPSTPMTAKRTRHDLPVFTSTSSISFGRPASTNPTVDQAMMRDSNDQKDSVLPETPSPGPQPVLPAQSQSPVTSGSAAETDTKEESLSSGSIWDVPDTPQFRMP</sequence>
<comment type="caution">
    <text evidence="3">The sequence shown here is derived from an EMBL/GenBank/DDBJ whole genome shotgun (WGS) entry which is preliminary data.</text>
</comment>
<feature type="compositionally biased region" description="Low complexity" evidence="1">
    <location>
        <begin position="1076"/>
        <end position="1089"/>
    </location>
</feature>
<feature type="compositionally biased region" description="Basic and acidic residues" evidence="1">
    <location>
        <begin position="908"/>
        <end position="927"/>
    </location>
</feature>
<feature type="compositionally biased region" description="Polar residues" evidence="1">
    <location>
        <begin position="664"/>
        <end position="692"/>
    </location>
</feature>
<evidence type="ECO:0000313" key="4">
    <source>
        <dbReference type="Proteomes" id="UP000593566"/>
    </source>
</evidence>
<feature type="compositionally biased region" description="Low complexity" evidence="1">
    <location>
        <begin position="964"/>
        <end position="989"/>
    </location>
</feature>
<feature type="domain" description="Histone deacetylase" evidence="2">
    <location>
        <begin position="251"/>
        <end position="581"/>
    </location>
</feature>
<proteinExistence type="predicted"/>
<protein>
    <recommendedName>
        <fullName evidence="2">Histone deacetylase domain-containing protein</fullName>
    </recommendedName>
</protein>
<reference evidence="3 4" key="1">
    <citation type="journal article" date="2020" name="Genomics">
        <title>Complete, high-quality genomes from long-read metagenomic sequencing of two wolf lichen thalli reveals enigmatic genome architecture.</title>
        <authorList>
            <person name="McKenzie S.K."/>
            <person name="Walston R.F."/>
            <person name="Allen J.L."/>
        </authorList>
    </citation>
    <scope>NUCLEOTIDE SEQUENCE [LARGE SCALE GENOMIC DNA]</scope>
    <source>
        <strain evidence="3">WasteWater1</strain>
    </source>
</reference>
<evidence type="ECO:0000313" key="3">
    <source>
        <dbReference type="EMBL" id="KAF6224936.1"/>
    </source>
</evidence>
<dbReference type="InterPro" id="IPR023801">
    <property type="entry name" value="His_deacetylse_dom"/>
</dbReference>